<comment type="caution">
    <text evidence="1">The sequence shown here is derived from an EMBL/GenBank/DDBJ whole genome shotgun (WGS) entry which is preliminary data.</text>
</comment>
<proteinExistence type="predicted"/>
<dbReference type="OrthoDB" id="5917469at2"/>
<organism evidence="1 2">
    <name type="scientific">Acinetobacter celticus</name>
    <dbReference type="NCBI Taxonomy" id="1891224"/>
    <lineage>
        <taxon>Bacteria</taxon>
        <taxon>Pseudomonadati</taxon>
        <taxon>Pseudomonadota</taxon>
        <taxon>Gammaproteobacteria</taxon>
        <taxon>Moraxellales</taxon>
        <taxon>Moraxellaceae</taxon>
        <taxon>Acinetobacter</taxon>
    </lineage>
</organism>
<evidence type="ECO:0000313" key="2">
    <source>
        <dbReference type="Proteomes" id="UP000186553"/>
    </source>
</evidence>
<name>A0A1C3CT31_9GAMM</name>
<evidence type="ECO:0000313" key="1">
    <source>
        <dbReference type="EMBL" id="ODA11885.1"/>
    </source>
</evidence>
<reference evidence="1 2" key="1">
    <citation type="submission" date="2016-07" db="EMBL/GenBank/DDBJ databases">
        <title>Acinetobacter sp. ANC 4603.</title>
        <authorList>
            <person name="Radolfova-Krizova L."/>
            <person name="Nemec A."/>
        </authorList>
    </citation>
    <scope>NUCLEOTIDE SEQUENCE [LARGE SCALE GENOMIC DNA]</scope>
    <source>
        <strain evidence="1 2">ANC 4603</strain>
    </source>
</reference>
<dbReference type="AlphaFoldDB" id="A0A1C3CT31"/>
<dbReference type="Proteomes" id="UP000186553">
    <property type="component" value="Unassembled WGS sequence"/>
</dbReference>
<dbReference type="EMBL" id="MBDL01000014">
    <property type="protein sequence ID" value="ODA11885.1"/>
    <property type="molecule type" value="Genomic_DNA"/>
</dbReference>
<dbReference type="RefSeq" id="WP_068889652.1">
    <property type="nucleotide sequence ID" value="NZ_CBCRUU010000017.1"/>
</dbReference>
<keyword evidence="2" id="KW-1185">Reference proteome</keyword>
<accession>A0A1C3CT31</accession>
<protein>
    <submittedName>
        <fullName evidence="1">Uncharacterized protein</fullName>
    </submittedName>
</protein>
<dbReference type="STRING" id="1891224.BBP83_13070"/>
<sequence length="89" mass="10314">MDLFQVLLNIHDFKDDETIYAIEPWTLESEAQVILEPAEGVININSGHFIFEYFLEVNLAKNILQKNQSSNLCMREQCLHVIEYALNNA</sequence>
<gene>
    <name evidence="1" type="ORF">BBP83_13070</name>
</gene>